<evidence type="ECO:0000313" key="3">
    <source>
        <dbReference type="Proteomes" id="UP000651120"/>
    </source>
</evidence>
<dbReference type="RefSeq" id="WP_011008510.1">
    <property type="nucleotide sequence ID" value="NZ_DUJP01000027.1"/>
</dbReference>
<dbReference type="GeneID" id="1464376"/>
<dbReference type="InterPro" id="IPR036388">
    <property type="entry name" value="WH-like_DNA-bd_sf"/>
</dbReference>
<evidence type="ECO:0000313" key="2">
    <source>
        <dbReference type="EMBL" id="HII47192.1"/>
    </source>
</evidence>
<accession>A0A832SYS8</accession>
<protein>
    <submittedName>
        <fullName evidence="2">Helix-turn-helix domain-containing protein</fullName>
    </submittedName>
</protein>
<dbReference type="Gene3D" id="1.10.10.10">
    <property type="entry name" value="Winged helix-like DNA-binding domain superfamily/Winged helix DNA-binding domain"/>
    <property type="match status" value="1"/>
</dbReference>
<gene>
    <name evidence="2" type="ORF">HA333_07045</name>
</gene>
<dbReference type="Proteomes" id="UP000651120">
    <property type="component" value="Unassembled WGS sequence"/>
</dbReference>
<feature type="transmembrane region" description="Helical" evidence="1">
    <location>
        <begin position="194"/>
        <end position="213"/>
    </location>
</feature>
<keyword evidence="1" id="KW-0812">Transmembrane</keyword>
<keyword evidence="1" id="KW-1133">Transmembrane helix</keyword>
<feature type="transmembrane region" description="Helical" evidence="1">
    <location>
        <begin position="256"/>
        <end position="273"/>
    </location>
</feature>
<dbReference type="Pfam" id="PF12840">
    <property type="entry name" value="HTH_20"/>
    <property type="match status" value="1"/>
</dbReference>
<feature type="transmembrane region" description="Helical" evidence="1">
    <location>
        <begin position="165"/>
        <end position="182"/>
    </location>
</feature>
<keyword evidence="1" id="KW-0472">Membrane</keyword>
<feature type="transmembrane region" description="Helical" evidence="1">
    <location>
        <begin position="219"/>
        <end position="244"/>
    </location>
</feature>
<dbReference type="CDD" id="cd00090">
    <property type="entry name" value="HTH_ARSR"/>
    <property type="match status" value="1"/>
</dbReference>
<name>A0A832SYS8_9CREN</name>
<proteinExistence type="predicted"/>
<reference evidence="2" key="1">
    <citation type="journal article" date="2020" name="bioRxiv">
        <title>A rank-normalized archaeal taxonomy based on genome phylogeny resolves widespread incomplete and uneven classifications.</title>
        <authorList>
            <person name="Rinke C."/>
            <person name="Chuvochina M."/>
            <person name="Mussig A.J."/>
            <person name="Chaumeil P.-A."/>
            <person name="Waite D.W."/>
            <person name="Whitman W.B."/>
            <person name="Parks D.H."/>
            <person name="Hugenholtz P."/>
        </authorList>
    </citation>
    <scope>NUCLEOTIDE SEQUENCE</scope>
    <source>
        <strain evidence="2">UBA8839</strain>
    </source>
</reference>
<dbReference type="SUPFAM" id="SSF46785">
    <property type="entry name" value="Winged helix' DNA-binding domain"/>
    <property type="match status" value="1"/>
</dbReference>
<organism evidence="2 3">
    <name type="scientific">Pyrobaculum aerophilum</name>
    <dbReference type="NCBI Taxonomy" id="13773"/>
    <lineage>
        <taxon>Archaea</taxon>
        <taxon>Thermoproteota</taxon>
        <taxon>Thermoprotei</taxon>
        <taxon>Thermoproteales</taxon>
        <taxon>Thermoproteaceae</taxon>
        <taxon>Pyrobaculum</taxon>
    </lineage>
</organism>
<dbReference type="EMBL" id="DUJP01000027">
    <property type="protein sequence ID" value="HII47192.1"/>
    <property type="molecule type" value="Genomic_DNA"/>
</dbReference>
<sequence length="279" mass="30409">MSIIKNSPKFTVDRIIYGAATGKRRDIILLLHKEGPLTLSKLRATLGISPSTLLFELSALEKLGVVRREDSLVALTELGERVASIISTAAPLKSLDFISVLGLRPLVIWLLMSPRLTITASILLATWVIALVIGGLQNPPLSMIYVLYIGYYLPLSLGLSAPLSIASSLLSLTILISAVYFLSHRKISPFKTAIGVFPIALYPAAHLTIVQIARSLEYTYLITVSQILLFVALLLTATVFASVYSLEVGTTYEASLVRALLLFFVIPSLFYLVPLHNAL</sequence>
<evidence type="ECO:0000256" key="1">
    <source>
        <dbReference type="SAM" id="Phobius"/>
    </source>
</evidence>
<dbReference type="AlphaFoldDB" id="A0A832SYS8"/>
<dbReference type="InterPro" id="IPR011991">
    <property type="entry name" value="ArsR-like_HTH"/>
</dbReference>
<dbReference type="OMA" id="YVGHYLP"/>
<comment type="caution">
    <text evidence="2">The sequence shown here is derived from an EMBL/GenBank/DDBJ whole genome shotgun (WGS) entry which is preliminary data.</text>
</comment>
<dbReference type="InterPro" id="IPR036390">
    <property type="entry name" value="WH_DNA-bd_sf"/>
</dbReference>